<dbReference type="SUPFAM" id="SSF54862">
    <property type="entry name" value="4Fe-4S ferredoxins"/>
    <property type="match status" value="1"/>
</dbReference>
<dbReference type="RefSeq" id="WP_013389009.1">
    <property type="nucleotide sequence ID" value="NC_014633.1"/>
</dbReference>
<evidence type="ECO:0000313" key="8">
    <source>
        <dbReference type="Proteomes" id="UP000006875"/>
    </source>
</evidence>
<gene>
    <name evidence="7" type="ordered locus">Ilyop_2594</name>
</gene>
<dbReference type="PROSITE" id="PS00198">
    <property type="entry name" value="4FE4S_FER_1"/>
    <property type="match status" value="1"/>
</dbReference>
<dbReference type="GO" id="GO:0005886">
    <property type="term" value="C:plasma membrane"/>
    <property type="evidence" value="ECO:0007669"/>
    <property type="project" value="TreeGrafter"/>
</dbReference>
<dbReference type="Proteomes" id="UP000006875">
    <property type="component" value="Plasmid pILYOP01"/>
</dbReference>
<evidence type="ECO:0000256" key="2">
    <source>
        <dbReference type="ARBA" id="ARBA00022723"/>
    </source>
</evidence>
<keyword evidence="2" id="KW-0479">Metal-binding</keyword>
<name>E3HC25_ILYPC</name>
<protein>
    <recommendedName>
        <fullName evidence="6">4Fe-4S ferredoxin-type domain-containing protein</fullName>
    </recommendedName>
</protein>
<evidence type="ECO:0000256" key="5">
    <source>
        <dbReference type="ARBA" id="ARBA00023014"/>
    </source>
</evidence>
<keyword evidence="5" id="KW-0411">Iron-sulfur</keyword>
<dbReference type="PANTHER" id="PTHR43255:SF1">
    <property type="entry name" value="IRON-SULFUR-BINDING OXIDOREDUCTASE FADF-RELATED"/>
    <property type="match status" value="1"/>
</dbReference>
<dbReference type="PANTHER" id="PTHR43255">
    <property type="entry name" value="IRON-SULFUR-BINDING OXIDOREDUCTASE FADF-RELATED-RELATED"/>
    <property type="match status" value="1"/>
</dbReference>
<dbReference type="AlphaFoldDB" id="E3HC25"/>
<dbReference type="GO" id="GO:0046872">
    <property type="term" value="F:metal ion binding"/>
    <property type="evidence" value="ECO:0007669"/>
    <property type="project" value="UniProtKB-KW"/>
</dbReference>
<accession>E3HC25</accession>
<keyword evidence="3" id="KW-0560">Oxidoreductase</keyword>
<dbReference type="GO" id="GO:0051539">
    <property type="term" value="F:4 iron, 4 sulfur cluster binding"/>
    <property type="evidence" value="ECO:0007669"/>
    <property type="project" value="UniProtKB-KW"/>
</dbReference>
<dbReference type="Pfam" id="PF02754">
    <property type="entry name" value="CCG"/>
    <property type="match status" value="2"/>
</dbReference>
<dbReference type="KEGG" id="ipo:Ilyop_2594"/>
<dbReference type="InterPro" id="IPR009051">
    <property type="entry name" value="Helical_ferredxn"/>
</dbReference>
<keyword evidence="7" id="KW-0614">Plasmid</keyword>
<evidence type="ECO:0000259" key="6">
    <source>
        <dbReference type="PROSITE" id="PS51379"/>
    </source>
</evidence>
<dbReference type="GO" id="GO:0016491">
    <property type="term" value="F:oxidoreductase activity"/>
    <property type="evidence" value="ECO:0007669"/>
    <property type="project" value="UniProtKB-KW"/>
</dbReference>
<keyword evidence="4" id="KW-0408">Iron</keyword>
<sequence length="419" mass="47743">MKDLLVNYMNNQRKNILKKCTQCGLCIKKCPIIKNTKLKNITPQNIQKEVIKFLKEGIPNETVYNRGFSCMECFGCVDACCPQGLDPMLINDMIKWDYRRNNLIESKYTDPKDKNSLHRIISSTQINKEDYDKLLTFSPSSKADYVFFPGCNVYFQPEKLLNALDILDLIGKDLAFVPGLDFCCGESHIGAGAIKEADSISRKLIDKLSSYTPKTVIFWCPTCLCRFEKTLTFAVDIPFKMISFPEFVAENIDSLSFKKEINKTVTLHEACKSAFTGLDLNGARNILKKLPGVSLVEMPRHGKNTSCCGSGAVTFFKESFDTVRKERMNEAAETKAELLVDVCHYCHEVFIDREQKYNYSVVNYVSLIAEALGIEREDKFKKYKQMNDVDKILDDAKDYIEQSTFSNDNIIEALKTIVE</sequence>
<dbReference type="InterPro" id="IPR017896">
    <property type="entry name" value="4Fe4S_Fe-S-bd"/>
</dbReference>
<evidence type="ECO:0000256" key="1">
    <source>
        <dbReference type="ARBA" id="ARBA00022485"/>
    </source>
</evidence>
<dbReference type="OrthoDB" id="9794954at2"/>
<dbReference type="InterPro" id="IPR051460">
    <property type="entry name" value="HdrC_iron-sulfur_subunit"/>
</dbReference>
<keyword evidence="8" id="KW-1185">Reference proteome</keyword>
<proteinExistence type="predicted"/>
<evidence type="ECO:0000256" key="4">
    <source>
        <dbReference type="ARBA" id="ARBA00023004"/>
    </source>
</evidence>
<feature type="domain" description="4Fe-4S ferredoxin-type" evidence="6">
    <location>
        <begin position="10"/>
        <end position="41"/>
    </location>
</feature>
<geneLocation type="plasmid" evidence="7 8">
    <name>pILYOP01</name>
</geneLocation>
<dbReference type="HOGENOM" id="CLU_598092_0_0_0"/>
<dbReference type="EMBL" id="CP002282">
    <property type="protein sequence ID" value="ADO84351.1"/>
    <property type="molecule type" value="Genomic_DNA"/>
</dbReference>
<reference evidence="7 8" key="1">
    <citation type="journal article" date="2010" name="Stand. Genomic Sci.">
        <title>Complete genome sequence of Ilyobacter polytropus type strain (CuHbu1).</title>
        <authorList>
            <person name="Sikorski J."/>
            <person name="Chertkov O."/>
            <person name="Lapidus A."/>
            <person name="Nolan M."/>
            <person name="Lucas S."/>
            <person name="Del Rio T.G."/>
            <person name="Tice H."/>
            <person name="Cheng J.F."/>
            <person name="Tapia R."/>
            <person name="Han C."/>
            <person name="Goodwin L."/>
            <person name="Pitluck S."/>
            <person name="Liolios K."/>
            <person name="Ivanova N."/>
            <person name="Mavromatis K."/>
            <person name="Mikhailova N."/>
            <person name="Pati A."/>
            <person name="Chen A."/>
            <person name="Palaniappan K."/>
            <person name="Land M."/>
            <person name="Hauser L."/>
            <person name="Chang Y.J."/>
            <person name="Jeffries C.D."/>
            <person name="Brambilla E."/>
            <person name="Yasawong M."/>
            <person name="Rohde M."/>
            <person name="Pukall R."/>
            <person name="Spring S."/>
            <person name="Goker M."/>
            <person name="Woyke T."/>
            <person name="Bristow J."/>
            <person name="Eisen J.A."/>
            <person name="Markowitz V."/>
            <person name="Hugenholtz P."/>
            <person name="Kyrpides N.C."/>
            <person name="Klenk H.P."/>
        </authorList>
    </citation>
    <scope>NUCLEOTIDE SEQUENCE [LARGE SCALE GENOMIC DNA]</scope>
    <source>
        <strain evidence="8">ATCC 51220 / DSM 2926 / LMG 16218 / CuHBu1</strain>
        <plasmid evidence="8">pILYOP01</plasmid>
    </source>
</reference>
<dbReference type="Pfam" id="PF13183">
    <property type="entry name" value="Fer4_8"/>
    <property type="match status" value="1"/>
</dbReference>
<evidence type="ECO:0000313" key="7">
    <source>
        <dbReference type="EMBL" id="ADO84351.1"/>
    </source>
</evidence>
<dbReference type="PROSITE" id="PS51379">
    <property type="entry name" value="4FE4S_FER_2"/>
    <property type="match status" value="1"/>
</dbReference>
<dbReference type="InterPro" id="IPR017900">
    <property type="entry name" value="4Fe4S_Fe_S_CS"/>
</dbReference>
<organism evidence="7 8">
    <name type="scientific">Ilyobacter polytropus (strain ATCC 51220 / DSM 2926 / LMG 16218 / CuHBu1)</name>
    <dbReference type="NCBI Taxonomy" id="572544"/>
    <lineage>
        <taxon>Bacteria</taxon>
        <taxon>Fusobacteriati</taxon>
        <taxon>Fusobacteriota</taxon>
        <taxon>Fusobacteriia</taxon>
        <taxon>Fusobacteriales</taxon>
        <taxon>Fusobacteriaceae</taxon>
        <taxon>Ilyobacter</taxon>
    </lineage>
</organism>
<dbReference type="Gene3D" id="1.10.1060.10">
    <property type="entry name" value="Alpha-helical ferredoxin"/>
    <property type="match status" value="1"/>
</dbReference>
<evidence type="ECO:0000256" key="3">
    <source>
        <dbReference type="ARBA" id="ARBA00023002"/>
    </source>
</evidence>
<keyword evidence="1" id="KW-0004">4Fe-4S</keyword>
<dbReference type="InterPro" id="IPR004017">
    <property type="entry name" value="Cys_rich_dom"/>
</dbReference>